<name>A0A1G2CLG1_9BACT</name>
<evidence type="ECO:0000256" key="5">
    <source>
        <dbReference type="ARBA" id="ARBA00022755"/>
    </source>
</evidence>
<keyword evidence="5 7" id="KW-0658">Purine biosynthesis</keyword>
<feature type="binding site" evidence="7 10">
    <location>
        <position position="304"/>
    </location>
    <ligand>
        <name>Mg(2+)</name>
        <dbReference type="ChEBI" id="CHEBI:18420"/>
    </ligand>
</feature>
<dbReference type="Pfam" id="PF00156">
    <property type="entry name" value="Pribosyltran"/>
    <property type="match status" value="1"/>
</dbReference>
<feature type="binding site" evidence="7 10">
    <location>
        <position position="367"/>
    </location>
    <ligand>
        <name>Mg(2+)</name>
        <dbReference type="ChEBI" id="CHEBI:18420"/>
    </ligand>
</feature>
<dbReference type="PROSITE" id="PS51278">
    <property type="entry name" value="GATASE_TYPE_2"/>
    <property type="match status" value="1"/>
</dbReference>
<evidence type="ECO:0000259" key="11">
    <source>
        <dbReference type="PROSITE" id="PS51278"/>
    </source>
</evidence>
<dbReference type="PIRSF" id="PIRSF000485">
    <property type="entry name" value="Amd_phspho_trans"/>
    <property type="match status" value="1"/>
</dbReference>
<comment type="pathway">
    <text evidence="1 7 8">Purine metabolism; IMP biosynthesis via de novo pathway; N(1)-(5-phospho-D-ribosyl)glycinamide from 5-phospho-alpha-D-ribose 1-diphosphate: step 1/2.</text>
</comment>
<dbReference type="GO" id="GO:0004044">
    <property type="term" value="F:amidophosphoribosyltransferase activity"/>
    <property type="evidence" value="ECO:0007669"/>
    <property type="project" value="UniProtKB-UniRule"/>
</dbReference>
<evidence type="ECO:0000313" key="12">
    <source>
        <dbReference type="EMBL" id="OGZ02243.1"/>
    </source>
</evidence>
<dbReference type="InterPro" id="IPR005854">
    <property type="entry name" value="PurF"/>
</dbReference>
<dbReference type="Gene3D" id="3.60.20.10">
    <property type="entry name" value="Glutamine Phosphoribosylpyrophosphate, subunit 1, domain 1"/>
    <property type="match status" value="1"/>
</dbReference>
<dbReference type="NCBIfam" id="TIGR01134">
    <property type="entry name" value="purF"/>
    <property type="match status" value="1"/>
</dbReference>
<dbReference type="Proteomes" id="UP000178348">
    <property type="component" value="Unassembled WGS sequence"/>
</dbReference>
<feature type="domain" description="Glutamine amidotransferase type-2" evidence="11">
    <location>
        <begin position="8"/>
        <end position="242"/>
    </location>
</feature>
<evidence type="ECO:0000256" key="8">
    <source>
        <dbReference type="PIRNR" id="PIRNR000485"/>
    </source>
</evidence>
<sequence length="481" mass="52510">MDHLNEKCAVFGVFGKELDVSRLTFFGLFALQHRGQESSGIATSDGARIRCYRNVGLVTHAYDEVTIKELTGHIAIGHNRYSTSQGTGIRYAQPWVTKADVLVHERRAGTTIADGLLAFAHNGNLPSVTALAEFLKSKGVDTEDLTDSQMMAEAVSAYLAEGMSVKDAAVKAFPLFTGAFSLVMMTKDTLVAMRDHCGIRPLSLARLNGGYVIASETCAFEPIGAEFIRDIAPGEILVITEAGLESVQAAPANPKLDIFEFVYFARPDSMLMGKLVYEVRKRCGARLAKESPVQADIVVPVPETAIPVAIGYSHATGIPLEMALVKNRYIHRTFIQPDQHSRDLGVKMKLVPLPEVLKGKRVVVIDDSIVRGTTSRRIVQAIFEAGASEVHFFSSCPPVRYPDFYGIDTPKQGDFIAACKPVEDIRAHIGATSLHYLSLEGLIEAIGVPQKLLCTSCFTGEYPIDLRERGKEFMLCKLADA</sequence>
<gene>
    <name evidence="7" type="primary">purF</name>
    <name evidence="12" type="ORF">A2946_00735</name>
</gene>
<evidence type="ECO:0000313" key="13">
    <source>
        <dbReference type="Proteomes" id="UP000178348"/>
    </source>
</evidence>
<dbReference type="InterPro" id="IPR000836">
    <property type="entry name" value="PRTase_dom"/>
</dbReference>
<dbReference type="GO" id="GO:0000287">
    <property type="term" value="F:magnesium ion binding"/>
    <property type="evidence" value="ECO:0007669"/>
    <property type="project" value="UniProtKB-UniRule"/>
</dbReference>
<evidence type="ECO:0000256" key="4">
    <source>
        <dbReference type="ARBA" id="ARBA00022679"/>
    </source>
</evidence>
<organism evidence="12 13">
    <name type="scientific">Candidatus Liptonbacteria bacterium RIFCSPLOWO2_01_FULL_53_13</name>
    <dbReference type="NCBI Taxonomy" id="1798651"/>
    <lineage>
        <taxon>Bacteria</taxon>
        <taxon>Candidatus Liptoniibacteriota</taxon>
    </lineage>
</organism>
<evidence type="ECO:0000256" key="3">
    <source>
        <dbReference type="ARBA" id="ARBA00022676"/>
    </source>
</evidence>
<evidence type="ECO:0000256" key="6">
    <source>
        <dbReference type="ARBA" id="ARBA00022962"/>
    </source>
</evidence>
<dbReference type="SUPFAM" id="SSF53271">
    <property type="entry name" value="PRTase-like"/>
    <property type="match status" value="1"/>
</dbReference>
<dbReference type="InterPro" id="IPR029055">
    <property type="entry name" value="Ntn_hydrolases_N"/>
</dbReference>
<keyword evidence="7 10" id="KW-0460">Magnesium</keyword>
<dbReference type="CDD" id="cd06223">
    <property type="entry name" value="PRTases_typeI"/>
    <property type="match status" value="1"/>
</dbReference>
<keyword evidence="3 7" id="KW-0328">Glycosyltransferase</keyword>
<comment type="catalytic activity">
    <reaction evidence="7 8">
        <text>5-phospho-beta-D-ribosylamine + L-glutamate + diphosphate = 5-phospho-alpha-D-ribose 1-diphosphate + L-glutamine + H2O</text>
        <dbReference type="Rhea" id="RHEA:14905"/>
        <dbReference type="ChEBI" id="CHEBI:15377"/>
        <dbReference type="ChEBI" id="CHEBI:29985"/>
        <dbReference type="ChEBI" id="CHEBI:33019"/>
        <dbReference type="ChEBI" id="CHEBI:58017"/>
        <dbReference type="ChEBI" id="CHEBI:58359"/>
        <dbReference type="ChEBI" id="CHEBI:58681"/>
        <dbReference type="EC" id="2.4.2.14"/>
    </reaction>
</comment>
<dbReference type="PANTHER" id="PTHR11907">
    <property type="entry name" value="AMIDOPHOSPHORIBOSYLTRANSFERASE"/>
    <property type="match status" value="1"/>
</dbReference>
<dbReference type="Gene3D" id="3.40.50.2020">
    <property type="match status" value="1"/>
</dbReference>
<evidence type="ECO:0000256" key="2">
    <source>
        <dbReference type="ARBA" id="ARBA00010138"/>
    </source>
</evidence>
<evidence type="ECO:0000256" key="1">
    <source>
        <dbReference type="ARBA" id="ARBA00005209"/>
    </source>
</evidence>
<keyword evidence="7 10" id="KW-0479">Metal-binding</keyword>
<reference evidence="12 13" key="1">
    <citation type="journal article" date="2016" name="Nat. Commun.">
        <title>Thousands of microbial genomes shed light on interconnected biogeochemical processes in an aquifer system.</title>
        <authorList>
            <person name="Anantharaman K."/>
            <person name="Brown C.T."/>
            <person name="Hug L.A."/>
            <person name="Sharon I."/>
            <person name="Castelle C.J."/>
            <person name="Probst A.J."/>
            <person name="Thomas B.C."/>
            <person name="Singh A."/>
            <person name="Wilkins M.J."/>
            <person name="Karaoz U."/>
            <person name="Brodie E.L."/>
            <person name="Williams K.H."/>
            <person name="Hubbard S.S."/>
            <person name="Banfield J.F."/>
        </authorList>
    </citation>
    <scope>NUCLEOTIDE SEQUENCE [LARGE SCALE GENOMIC DNA]</scope>
</reference>
<feature type="active site" description="Nucleophile" evidence="7 9">
    <location>
        <position position="8"/>
    </location>
</feature>
<comment type="similarity">
    <text evidence="2 7 8">In the C-terminal section; belongs to the purine/pyrimidine phosphoribosyltransferase family.</text>
</comment>
<comment type="caution">
    <text evidence="7">Lacks conserved residue(s) required for the propagation of feature annotation.</text>
</comment>
<dbReference type="Pfam" id="PF13522">
    <property type="entry name" value="GATase_6"/>
    <property type="match status" value="1"/>
</dbReference>
<keyword evidence="4 7" id="KW-0808">Transferase</keyword>
<dbReference type="InterPro" id="IPR029057">
    <property type="entry name" value="PRTase-like"/>
</dbReference>
<keyword evidence="6 7" id="KW-0315">Glutamine amidotransferase</keyword>
<proteinExistence type="inferred from homology"/>
<dbReference type="GO" id="GO:0009113">
    <property type="term" value="P:purine nucleobase biosynthetic process"/>
    <property type="evidence" value="ECO:0007669"/>
    <property type="project" value="UniProtKB-UniRule"/>
</dbReference>
<dbReference type="SUPFAM" id="SSF56235">
    <property type="entry name" value="N-terminal nucleophile aminohydrolases (Ntn hydrolases)"/>
    <property type="match status" value="1"/>
</dbReference>
<evidence type="ECO:0000256" key="10">
    <source>
        <dbReference type="PIRSR" id="PIRSR000485-2"/>
    </source>
</evidence>
<comment type="cofactor">
    <cofactor evidence="7 10">
        <name>Mg(2+)</name>
        <dbReference type="ChEBI" id="CHEBI:18420"/>
    </cofactor>
    <text evidence="7 10">Binds 1 Mg(2+) ion per subunit.</text>
</comment>
<dbReference type="HAMAP" id="MF_01931">
    <property type="entry name" value="PurF"/>
    <property type="match status" value="1"/>
</dbReference>
<dbReference type="AlphaFoldDB" id="A0A1G2CLG1"/>
<dbReference type="EMBL" id="MHLB01000018">
    <property type="protein sequence ID" value="OGZ02243.1"/>
    <property type="molecule type" value="Genomic_DNA"/>
</dbReference>
<comment type="caution">
    <text evidence="12">The sequence shown here is derived from an EMBL/GenBank/DDBJ whole genome shotgun (WGS) entry which is preliminary data.</text>
</comment>
<protein>
    <recommendedName>
        <fullName evidence="7">Amidophosphoribosyltransferase</fullName>
        <shortName evidence="7">ATase</shortName>
        <ecNumber evidence="7">2.4.2.14</ecNumber>
    </recommendedName>
    <alternativeName>
        <fullName evidence="7">Glutamine phosphoribosylpyrophosphate amidotransferase</fullName>
        <shortName evidence="7">GPATase</shortName>
    </alternativeName>
</protein>
<feature type="binding site" evidence="7 10">
    <location>
        <position position="366"/>
    </location>
    <ligand>
        <name>Mg(2+)</name>
        <dbReference type="ChEBI" id="CHEBI:18420"/>
    </ligand>
</feature>
<dbReference type="EC" id="2.4.2.14" evidence="7"/>
<dbReference type="UniPathway" id="UPA00074">
    <property type="reaction ID" value="UER00124"/>
</dbReference>
<dbReference type="InterPro" id="IPR017932">
    <property type="entry name" value="GATase_2_dom"/>
</dbReference>
<accession>A0A1G2CLG1</accession>
<evidence type="ECO:0000256" key="7">
    <source>
        <dbReference type="HAMAP-Rule" id="MF_01931"/>
    </source>
</evidence>
<dbReference type="GO" id="GO:0006189">
    <property type="term" value="P:'de novo' IMP biosynthetic process"/>
    <property type="evidence" value="ECO:0007669"/>
    <property type="project" value="UniProtKB-UniRule"/>
</dbReference>
<evidence type="ECO:0000256" key="9">
    <source>
        <dbReference type="PIRSR" id="PIRSR000485-1"/>
    </source>
</evidence>
<comment type="function">
    <text evidence="7">Catalyzes the formation of phosphoribosylamine from phosphoribosylpyrophosphate (PRPP) and glutamine.</text>
</comment>